<name>A0A8E0RQ90_9TREM</name>
<dbReference type="Gene3D" id="1.20.58.670">
    <property type="entry name" value="Dsl1p vesicle tethering complex, Tip20p subunit, domain D"/>
    <property type="match status" value="1"/>
</dbReference>
<dbReference type="PANTHER" id="PTHR13520:SF0">
    <property type="entry name" value="RAD50-INTERACTING PROTEIN 1"/>
    <property type="match status" value="1"/>
</dbReference>
<proteinExistence type="predicted"/>
<dbReference type="InterPro" id="IPR007528">
    <property type="entry name" value="RINT1_Tip20"/>
</dbReference>
<organism evidence="1 2">
    <name type="scientific">Fasciolopsis buskii</name>
    <dbReference type="NCBI Taxonomy" id="27845"/>
    <lineage>
        <taxon>Eukaryota</taxon>
        <taxon>Metazoa</taxon>
        <taxon>Spiralia</taxon>
        <taxon>Lophotrochozoa</taxon>
        <taxon>Platyhelminthes</taxon>
        <taxon>Trematoda</taxon>
        <taxon>Digenea</taxon>
        <taxon>Plagiorchiida</taxon>
        <taxon>Echinostomata</taxon>
        <taxon>Echinostomatoidea</taxon>
        <taxon>Fasciolidae</taxon>
        <taxon>Fasciolopsis</taxon>
    </lineage>
</organism>
<dbReference type="PROSITE" id="PS51386">
    <property type="entry name" value="RINT1_TIP20"/>
    <property type="match status" value="1"/>
</dbReference>
<dbReference type="InterPro" id="IPR042044">
    <property type="entry name" value="EXOC6PINT-1/Sec15/Tip20_C_dom2"/>
</dbReference>
<dbReference type="EMBL" id="LUCM01009096">
    <property type="protein sequence ID" value="KAA0187481.1"/>
    <property type="molecule type" value="Genomic_DNA"/>
</dbReference>
<dbReference type="PANTHER" id="PTHR13520">
    <property type="entry name" value="RAD50-INTERACTING PROTEIN 1 RINT-1"/>
    <property type="match status" value="1"/>
</dbReference>
<dbReference type="GO" id="GO:0070939">
    <property type="term" value="C:Dsl1/NZR complex"/>
    <property type="evidence" value="ECO:0007669"/>
    <property type="project" value="InterPro"/>
</dbReference>
<reference evidence="1" key="1">
    <citation type="submission" date="2019-05" db="EMBL/GenBank/DDBJ databases">
        <title>Annotation for the trematode Fasciolopsis buski.</title>
        <authorList>
            <person name="Choi Y.-J."/>
        </authorList>
    </citation>
    <scope>NUCLEOTIDE SEQUENCE</scope>
    <source>
        <strain evidence="1">HT</strain>
        <tissue evidence="1">Whole worm</tissue>
    </source>
</reference>
<protein>
    <submittedName>
        <fullName evidence="1">RAD50-interacting protein 1</fullName>
    </submittedName>
</protein>
<dbReference type="AlphaFoldDB" id="A0A8E0RQ90"/>
<evidence type="ECO:0000313" key="1">
    <source>
        <dbReference type="EMBL" id="KAA0187481.1"/>
    </source>
</evidence>
<gene>
    <name evidence="1" type="ORF">FBUS_00300</name>
</gene>
<dbReference type="GO" id="GO:0006888">
    <property type="term" value="P:endoplasmic reticulum to Golgi vesicle-mediated transport"/>
    <property type="evidence" value="ECO:0007669"/>
    <property type="project" value="InterPro"/>
</dbReference>
<keyword evidence="2" id="KW-1185">Reference proteome</keyword>
<sequence length="633" mass="71076">MSNVISLPMQIVLSSLERRFRYHFCGSMKTNRADKPEWYMTQVLKWIRENDHVLTIIDRDFIGEGELNCTLRVEFMHGLVQLLLDKLEFDLGLRNVHHPRYALNFQPRSDPDGTNQFVSSLDLPITNRQPSGELIDNMEYFGHLIDIILQTGARLVQLAYPSDQPNPTDILSIPAIFSRWLLLEKQLASGRLDDLMSAPNAWTSVSEENPRPQCAEDFVALLQAVGLRGRQLKDRLSRIRFLRIQLSLIHMFYDRLLAVYTSCESDVVPKDISPHQKEQSGEKSNRMTGGLSRLFGALGALGSKATAPIKMASGLHASSWFADLSQTIRSGRSVAVLNALVHIKDTLLFLGNDDYYITFWEDSASRSMLQVPDPWMIDMGLEDDCSPTVAADIGEIAGQSNPPGHPTGTYKGGQVGLHGGVFNTLTQLYQNQIDRMTEHTVCVVMDELKRRSGPYINATDIWLQPSPVPGITGGVNVDTSSMHWSTAASAMLTYLRDWLFRLSQTVHPKVFAHMWHQISSKLDDFLYNNLILNNRFTPAGAAQLRFDLTHCVYPMFALYADRPESLFPQTRDSCILLNLLRGSAELLQDTLRSSMVGGTCRERNPLAPLLELGVYSLTPEEAAVVLSRRALPD</sequence>
<dbReference type="Pfam" id="PF04437">
    <property type="entry name" value="RINT1_TIP1"/>
    <property type="match status" value="2"/>
</dbReference>
<dbReference type="GO" id="GO:0060628">
    <property type="term" value="P:regulation of ER to Golgi vesicle-mediated transport"/>
    <property type="evidence" value="ECO:0007669"/>
    <property type="project" value="TreeGrafter"/>
</dbReference>
<dbReference type="Proteomes" id="UP000728185">
    <property type="component" value="Unassembled WGS sequence"/>
</dbReference>
<comment type="caution">
    <text evidence="1">The sequence shown here is derived from an EMBL/GenBank/DDBJ whole genome shotgun (WGS) entry which is preliminary data.</text>
</comment>
<dbReference type="GO" id="GO:0006890">
    <property type="term" value="P:retrograde vesicle-mediated transport, Golgi to endoplasmic reticulum"/>
    <property type="evidence" value="ECO:0007669"/>
    <property type="project" value="InterPro"/>
</dbReference>
<dbReference type="OrthoDB" id="2189254at2759"/>
<accession>A0A8E0RQ90</accession>
<evidence type="ECO:0000313" key="2">
    <source>
        <dbReference type="Proteomes" id="UP000728185"/>
    </source>
</evidence>